<sequence>MVDADSKPMEGLMAEYDLKHCCYVVEQLNGEKALFVVGSKNDDKPVGSRPFAKAWKGSAEALDWLSRAASSGKSIPSIFLESTDKIYFMSGSSYVRCTLSTLTVDEGYPKQTADGWPGTKAPGFDRDIDAALLWNSDYVYFFKGDQCLRYNLKLNKVDDGFPLKIGRHWEGFEPAGFGSGIDAIIRWDKNRVYAFKGDLYIRFDIPTDKVDQQPKPVKPPNWETLTSIRTLRLWGGCSVTIIDKVLLEFAKKA</sequence>
<organism evidence="1 2">
    <name type="scientific">Streptomyces klenkii</name>
    <dbReference type="NCBI Taxonomy" id="1420899"/>
    <lineage>
        <taxon>Bacteria</taxon>
        <taxon>Bacillati</taxon>
        <taxon>Actinomycetota</taxon>
        <taxon>Actinomycetes</taxon>
        <taxon>Kitasatosporales</taxon>
        <taxon>Streptomycetaceae</taxon>
        <taxon>Streptomyces</taxon>
    </lineage>
</organism>
<proteinExistence type="predicted"/>
<evidence type="ECO:0000313" key="2">
    <source>
        <dbReference type="Proteomes" id="UP000270343"/>
    </source>
</evidence>
<dbReference type="OrthoDB" id="5088636at2"/>
<dbReference type="RefSeq" id="WP_120758414.1">
    <property type="nucleotide sequence ID" value="NZ_RBAM01000014.1"/>
</dbReference>
<dbReference type="InterPro" id="IPR018487">
    <property type="entry name" value="Hemopexin-like_repeat"/>
</dbReference>
<dbReference type="InterPro" id="IPR036375">
    <property type="entry name" value="Hemopexin-like_dom_sf"/>
</dbReference>
<dbReference type="SUPFAM" id="SSF50923">
    <property type="entry name" value="Hemopexin-like domain"/>
    <property type="match status" value="1"/>
</dbReference>
<dbReference type="PROSITE" id="PS51642">
    <property type="entry name" value="HEMOPEXIN_2"/>
    <property type="match status" value="3"/>
</dbReference>
<accession>A0A3B0AXK6</accession>
<evidence type="ECO:0000313" key="1">
    <source>
        <dbReference type="EMBL" id="RKN64547.1"/>
    </source>
</evidence>
<evidence type="ECO:0008006" key="3">
    <source>
        <dbReference type="Google" id="ProtNLM"/>
    </source>
</evidence>
<dbReference type="EMBL" id="RBAM01000014">
    <property type="protein sequence ID" value="RKN64547.1"/>
    <property type="molecule type" value="Genomic_DNA"/>
</dbReference>
<dbReference type="Gene3D" id="2.110.10.10">
    <property type="entry name" value="Hemopexin-like domain"/>
    <property type="match status" value="1"/>
</dbReference>
<keyword evidence="2" id="KW-1185">Reference proteome</keyword>
<comment type="caution">
    <text evidence="1">The sequence shown here is derived from an EMBL/GenBank/DDBJ whole genome shotgun (WGS) entry which is preliminary data.</text>
</comment>
<protein>
    <recommendedName>
        <fullName evidence="3">Hemopexin</fullName>
    </recommendedName>
</protein>
<name>A0A3B0AXK6_9ACTN</name>
<dbReference type="Pfam" id="PF00045">
    <property type="entry name" value="Hemopexin"/>
    <property type="match status" value="3"/>
</dbReference>
<gene>
    <name evidence="1" type="ORF">D7231_28355</name>
</gene>
<reference evidence="1 2" key="1">
    <citation type="journal article" date="2015" name="Antonie Van Leeuwenhoek">
        <title>Streptomyces klenkii sp. nov., isolated from deep marine sediment.</title>
        <authorList>
            <person name="Veyisoglu A."/>
            <person name="Sahin N."/>
        </authorList>
    </citation>
    <scope>NUCLEOTIDE SEQUENCE [LARGE SCALE GENOMIC DNA]</scope>
    <source>
        <strain evidence="1 2">KCTC 29202</strain>
    </source>
</reference>
<dbReference type="SMART" id="SM00120">
    <property type="entry name" value="HX"/>
    <property type="match status" value="3"/>
</dbReference>
<dbReference type="Proteomes" id="UP000270343">
    <property type="component" value="Unassembled WGS sequence"/>
</dbReference>
<dbReference type="AlphaFoldDB" id="A0A3B0AXK6"/>